<dbReference type="OrthoDB" id="6216659at2759"/>
<proteinExistence type="predicted"/>
<keyword evidence="1" id="KW-0812">Transmembrane</keyword>
<sequence length="587" mass="66814">MFHDTVLTCNFPENLNVTKRDFAVYHNPTKDRDAVVDCWWLKGNMSCYAKPSVTYEASVSRIFYIIFHNVSSTVAGTYACQMANYDAKFITTCQLEIVNVTTDIQDNGSAIGLIAILAAGILSVPILIFFILRYSRIRRTTDIIQGDEQQLMINDQYNRLTKKFQDSLLENVQKMYPNMLDGSYFVPPVYFNKTRCTTQSVADKTIFVLDPPDPRQVRHDRAMQHVVHCLRQMPEQDNEPMFVLTQFKYEDYLNSPGSCFAKHSLPTFSSLKGDNKNKGTECFDALFIHRHHGVLVGVVKAVKEDCSHDSEETIDDIIVSDVCEAIQQLKKADRVMHHLLSDLAPIRVQLVLMLPNITLSTLQRVIIKHTNVAQNCSADKLCLTVLFFQKEIKTSQNISSNASRENPTPSLVGRQLQPALQIAWLERKVYYNSCHSLREPRDCDACGMDIATFLQRDLNLTDRDPDITAMETRPVTQERTWSHPSALHYRDILILFESDVTEDTPMVKSLIKSGIPVEVIHFQNQKSFRNSNSDTVLVVKANSLCRLRRKVVVYVEGAIHRTATSGGWSRFLGITSCTSQLVIVRWQ</sequence>
<keyword evidence="1" id="KW-0472">Membrane</keyword>
<dbReference type="EMBL" id="PZQS01000011">
    <property type="protein sequence ID" value="PVD21786.1"/>
    <property type="molecule type" value="Genomic_DNA"/>
</dbReference>
<organism evidence="2 3">
    <name type="scientific">Pomacea canaliculata</name>
    <name type="common">Golden apple snail</name>
    <dbReference type="NCBI Taxonomy" id="400727"/>
    <lineage>
        <taxon>Eukaryota</taxon>
        <taxon>Metazoa</taxon>
        <taxon>Spiralia</taxon>
        <taxon>Lophotrochozoa</taxon>
        <taxon>Mollusca</taxon>
        <taxon>Gastropoda</taxon>
        <taxon>Caenogastropoda</taxon>
        <taxon>Architaenioglossa</taxon>
        <taxon>Ampullarioidea</taxon>
        <taxon>Ampullariidae</taxon>
        <taxon>Pomacea</taxon>
    </lineage>
</organism>
<name>A0A2T7NKV0_POMCA</name>
<gene>
    <name evidence="2" type="ORF">C0Q70_17587</name>
</gene>
<keyword evidence="3" id="KW-1185">Reference proteome</keyword>
<evidence type="ECO:0000313" key="3">
    <source>
        <dbReference type="Proteomes" id="UP000245119"/>
    </source>
</evidence>
<comment type="caution">
    <text evidence="2">The sequence shown here is derived from an EMBL/GenBank/DDBJ whole genome shotgun (WGS) entry which is preliminary data.</text>
</comment>
<evidence type="ECO:0000313" key="2">
    <source>
        <dbReference type="EMBL" id="PVD21786.1"/>
    </source>
</evidence>
<accession>A0A2T7NKV0</accession>
<evidence type="ECO:0000256" key="1">
    <source>
        <dbReference type="SAM" id="Phobius"/>
    </source>
</evidence>
<dbReference type="Proteomes" id="UP000245119">
    <property type="component" value="Linkage Group LG11"/>
</dbReference>
<evidence type="ECO:0008006" key="4">
    <source>
        <dbReference type="Google" id="ProtNLM"/>
    </source>
</evidence>
<protein>
    <recommendedName>
        <fullName evidence="4">Ig-like domain-containing protein</fullName>
    </recommendedName>
</protein>
<keyword evidence="1" id="KW-1133">Transmembrane helix</keyword>
<dbReference type="AlphaFoldDB" id="A0A2T7NKV0"/>
<reference evidence="2 3" key="1">
    <citation type="submission" date="2018-04" db="EMBL/GenBank/DDBJ databases">
        <title>The genome of golden apple snail Pomacea canaliculata provides insight into stress tolerance and invasive adaptation.</title>
        <authorList>
            <person name="Liu C."/>
            <person name="Liu B."/>
            <person name="Ren Y."/>
            <person name="Zhang Y."/>
            <person name="Wang H."/>
            <person name="Li S."/>
            <person name="Jiang F."/>
            <person name="Yin L."/>
            <person name="Zhang G."/>
            <person name="Qian W."/>
            <person name="Fan W."/>
        </authorList>
    </citation>
    <scope>NUCLEOTIDE SEQUENCE [LARGE SCALE GENOMIC DNA]</scope>
    <source>
        <strain evidence="2">SZHN2017</strain>
        <tissue evidence="2">Muscle</tissue>
    </source>
</reference>
<feature type="transmembrane region" description="Helical" evidence="1">
    <location>
        <begin position="110"/>
        <end position="132"/>
    </location>
</feature>